<comment type="similarity">
    <text evidence="1">Belongs to the universal stress protein A family.</text>
</comment>
<accession>A0A1I6JA22</accession>
<reference evidence="4" key="1">
    <citation type="submission" date="2016-10" db="EMBL/GenBank/DDBJ databases">
        <authorList>
            <person name="Varghese N."/>
            <person name="Submissions S."/>
        </authorList>
    </citation>
    <scope>NUCLEOTIDE SEQUENCE [LARGE SCALE GENOMIC DNA]</scope>
    <source>
        <strain evidence="4">CGMCC 1.7736</strain>
    </source>
</reference>
<dbReference type="RefSeq" id="WP_089811381.1">
    <property type="nucleotide sequence ID" value="NZ_FOYT01000007.1"/>
</dbReference>
<dbReference type="OrthoDB" id="107030at2157"/>
<dbReference type="EMBL" id="FOYT01000007">
    <property type="protein sequence ID" value="SFR75809.1"/>
    <property type="molecule type" value="Genomic_DNA"/>
</dbReference>
<dbReference type="PRINTS" id="PR01438">
    <property type="entry name" value="UNVRSLSTRESS"/>
</dbReference>
<organism evidence="3 4">
    <name type="scientific">Halogeometricum rufum</name>
    <dbReference type="NCBI Taxonomy" id="553469"/>
    <lineage>
        <taxon>Archaea</taxon>
        <taxon>Methanobacteriati</taxon>
        <taxon>Methanobacteriota</taxon>
        <taxon>Stenosarchaea group</taxon>
        <taxon>Halobacteria</taxon>
        <taxon>Halobacteriales</taxon>
        <taxon>Haloferacaceae</taxon>
        <taxon>Halogeometricum</taxon>
    </lineage>
</organism>
<dbReference type="PANTHER" id="PTHR46268">
    <property type="entry name" value="STRESS RESPONSE PROTEIN NHAX"/>
    <property type="match status" value="1"/>
</dbReference>
<feature type="domain" description="UspA" evidence="2">
    <location>
        <begin position="2"/>
        <end position="132"/>
    </location>
</feature>
<feature type="domain" description="UspA" evidence="2">
    <location>
        <begin position="153"/>
        <end position="278"/>
    </location>
</feature>
<dbReference type="SUPFAM" id="SSF52402">
    <property type="entry name" value="Adenine nucleotide alpha hydrolases-like"/>
    <property type="match status" value="2"/>
</dbReference>
<gene>
    <name evidence="3" type="ORF">SAMN04487947_4203</name>
</gene>
<dbReference type="Proteomes" id="UP000198531">
    <property type="component" value="Unassembled WGS sequence"/>
</dbReference>
<proteinExistence type="inferred from homology"/>
<evidence type="ECO:0000313" key="3">
    <source>
        <dbReference type="EMBL" id="SFR75809.1"/>
    </source>
</evidence>
<dbReference type="InterPro" id="IPR006016">
    <property type="entry name" value="UspA"/>
</dbReference>
<evidence type="ECO:0000256" key="1">
    <source>
        <dbReference type="ARBA" id="ARBA00008791"/>
    </source>
</evidence>
<dbReference type="Pfam" id="PF00582">
    <property type="entry name" value="Usp"/>
    <property type="match status" value="2"/>
</dbReference>
<sequence length="285" mass="31184">MRIVFATDLSDANKAAMESRTCLECLDNIGVTEVHLITVVPDNVSSGLPGMDVATDAHKALGAQREVFEEAGFDVETHVARGTPHRRINGLAERVHADMIVVGSRGESPLRNRLIGGTVRNVARTAVKPLLVERIEKTEEGHAVKKEHLFQDALYATDFSENADRAFDFFPELTGATERAYLLHVRGREQQRGDLTEEEARDRLEAMATELRDRMGIDVETNVRTGGVLDEILAEERRVGATTTLVGARGTSRLRRLLLGDTAESVVAQGNNNVLLVPPGSATPR</sequence>
<dbReference type="InterPro" id="IPR006015">
    <property type="entry name" value="Universal_stress_UspA"/>
</dbReference>
<name>A0A1I6JA22_9EURY</name>
<dbReference type="PANTHER" id="PTHR46268:SF6">
    <property type="entry name" value="UNIVERSAL STRESS PROTEIN UP12"/>
    <property type="match status" value="1"/>
</dbReference>
<keyword evidence="4" id="KW-1185">Reference proteome</keyword>
<evidence type="ECO:0000259" key="2">
    <source>
        <dbReference type="Pfam" id="PF00582"/>
    </source>
</evidence>
<dbReference type="Gene3D" id="3.40.50.620">
    <property type="entry name" value="HUPs"/>
    <property type="match status" value="2"/>
</dbReference>
<protein>
    <submittedName>
        <fullName evidence="3">Nucleotide-binding universal stress protein, UspA family</fullName>
    </submittedName>
</protein>
<evidence type="ECO:0000313" key="4">
    <source>
        <dbReference type="Proteomes" id="UP000198531"/>
    </source>
</evidence>
<dbReference type="AlphaFoldDB" id="A0A1I6JA22"/>
<dbReference type="STRING" id="553469.SAMN04487947_4203"/>
<dbReference type="InterPro" id="IPR014729">
    <property type="entry name" value="Rossmann-like_a/b/a_fold"/>
</dbReference>
<dbReference type="CDD" id="cd00293">
    <property type="entry name" value="USP-like"/>
    <property type="match status" value="2"/>
</dbReference>